<dbReference type="InterPro" id="IPR038408">
    <property type="entry name" value="GNK2_sf"/>
</dbReference>
<evidence type="ECO:0000256" key="3">
    <source>
        <dbReference type="SAM" id="SignalP"/>
    </source>
</evidence>
<keyword evidence="6" id="KW-1185">Reference proteome</keyword>
<feature type="domain" description="Gnk2-homologous" evidence="4">
    <location>
        <begin position="139"/>
        <end position="250"/>
    </location>
</feature>
<dbReference type="PANTHER" id="PTHR32099">
    <property type="entry name" value="CYSTEINE-RICH REPEAT SECRETORY PROTEIN"/>
    <property type="match status" value="1"/>
</dbReference>
<feature type="chain" id="PRO_5039930293" evidence="3">
    <location>
        <begin position="25"/>
        <end position="253"/>
    </location>
</feature>
<evidence type="ECO:0000313" key="5">
    <source>
        <dbReference type="EMBL" id="KAF5796552.1"/>
    </source>
</evidence>
<dbReference type="PROSITE" id="PS51473">
    <property type="entry name" value="GNK2"/>
    <property type="match status" value="2"/>
</dbReference>
<reference evidence="5" key="2">
    <citation type="submission" date="2020-06" db="EMBL/GenBank/DDBJ databases">
        <title>Helianthus annuus Genome sequencing and assembly Release 2.</title>
        <authorList>
            <person name="Gouzy J."/>
            <person name="Langlade N."/>
            <person name="Munos S."/>
        </authorList>
    </citation>
    <scope>NUCLEOTIDE SEQUENCE</scope>
    <source>
        <tissue evidence="5">Leaves</tissue>
    </source>
</reference>
<dbReference type="AlphaFoldDB" id="A0A9K3NDK8"/>
<evidence type="ECO:0000256" key="2">
    <source>
        <dbReference type="ARBA" id="ARBA00022737"/>
    </source>
</evidence>
<proteinExistence type="predicted"/>
<organism evidence="5 6">
    <name type="scientific">Helianthus annuus</name>
    <name type="common">Common sunflower</name>
    <dbReference type="NCBI Taxonomy" id="4232"/>
    <lineage>
        <taxon>Eukaryota</taxon>
        <taxon>Viridiplantae</taxon>
        <taxon>Streptophyta</taxon>
        <taxon>Embryophyta</taxon>
        <taxon>Tracheophyta</taxon>
        <taxon>Spermatophyta</taxon>
        <taxon>Magnoliopsida</taxon>
        <taxon>eudicotyledons</taxon>
        <taxon>Gunneridae</taxon>
        <taxon>Pentapetalae</taxon>
        <taxon>asterids</taxon>
        <taxon>campanulids</taxon>
        <taxon>Asterales</taxon>
        <taxon>Asteraceae</taxon>
        <taxon>Asteroideae</taxon>
        <taxon>Heliantheae alliance</taxon>
        <taxon>Heliantheae</taxon>
        <taxon>Helianthus</taxon>
    </lineage>
</organism>
<dbReference type="PANTHER" id="PTHR32099:SF99">
    <property type="entry name" value="GNK2-LIKE DOMAIN-CONTAINING PROTEIN"/>
    <property type="match status" value="1"/>
</dbReference>
<evidence type="ECO:0000259" key="4">
    <source>
        <dbReference type="PROSITE" id="PS51473"/>
    </source>
</evidence>
<keyword evidence="2" id="KW-0677">Repeat</keyword>
<feature type="signal peptide" evidence="3">
    <location>
        <begin position="1"/>
        <end position="24"/>
    </location>
</feature>
<comment type="caution">
    <text evidence="5">The sequence shown here is derived from an EMBL/GenBank/DDBJ whole genome shotgun (WGS) entry which is preliminary data.</text>
</comment>
<dbReference type="InterPro" id="IPR002902">
    <property type="entry name" value="GNK2"/>
</dbReference>
<evidence type="ECO:0000256" key="1">
    <source>
        <dbReference type="ARBA" id="ARBA00022729"/>
    </source>
</evidence>
<dbReference type="Gramene" id="mRNA:HanXRQr2_Chr08g0352851">
    <property type="protein sequence ID" value="CDS:HanXRQr2_Chr08g0352851.1"/>
    <property type="gene ID" value="HanXRQr2_Chr08g0352851"/>
</dbReference>
<accession>A0A9K3NDK8</accession>
<dbReference type="EMBL" id="MNCJ02000323">
    <property type="protein sequence ID" value="KAF5796552.1"/>
    <property type="molecule type" value="Genomic_DNA"/>
</dbReference>
<keyword evidence="1 3" id="KW-0732">Signal</keyword>
<dbReference type="Proteomes" id="UP000215914">
    <property type="component" value="Unassembled WGS sequence"/>
</dbReference>
<evidence type="ECO:0000313" key="6">
    <source>
        <dbReference type="Proteomes" id="UP000215914"/>
    </source>
</evidence>
<dbReference type="Gene3D" id="3.30.430.20">
    <property type="entry name" value="Gnk2 domain, C-X8-C-X2-C motif"/>
    <property type="match status" value="2"/>
</dbReference>
<protein>
    <submittedName>
        <fullName evidence="5">Gnk2-like domain-containing protein</fullName>
    </submittedName>
</protein>
<feature type="domain" description="Gnk2-homologous" evidence="4">
    <location>
        <begin position="30"/>
        <end position="134"/>
    </location>
</feature>
<gene>
    <name evidence="5" type="ORF">HanXRQr2_Chr08g0352851</name>
</gene>
<dbReference type="Pfam" id="PF01657">
    <property type="entry name" value="Stress-antifung"/>
    <property type="match status" value="2"/>
</dbReference>
<dbReference type="CDD" id="cd23509">
    <property type="entry name" value="Gnk2-like"/>
    <property type="match status" value="1"/>
</dbReference>
<sequence length="253" mass="28759">METTSLILLMLLQAIIIDINLAIAQKPIPTQQFFKCSNNGNFSSDNLLKDRDQTFNLLFMQDDVGSYTGWDLQTKGVVWTRSVCPSNIKLEDCRGCVKNTVPYLNKNCPKQKEGMAWTALTKLYCMVHYADSPDPTIFDWAIFYSPPPLTPANAGELEKGVNNLANKLKEITTAVNNQQRYGFWSMSYNAPSSKILWGSMQCINGLPDTTCKKCLSDATNEMHKCCSRVRKHSGMILSYNCQFWYAHYNFRLL</sequence>
<reference evidence="5" key="1">
    <citation type="journal article" date="2017" name="Nature">
        <title>The sunflower genome provides insights into oil metabolism, flowering and Asterid evolution.</title>
        <authorList>
            <person name="Badouin H."/>
            <person name="Gouzy J."/>
            <person name="Grassa C.J."/>
            <person name="Murat F."/>
            <person name="Staton S.E."/>
            <person name="Cottret L."/>
            <person name="Lelandais-Briere C."/>
            <person name="Owens G.L."/>
            <person name="Carrere S."/>
            <person name="Mayjonade B."/>
            <person name="Legrand L."/>
            <person name="Gill N."/>
            <person name="Kane N.C."/>
            <person name="Bowers J.E."/>
            <person name="Hubner S."/>
            <person name="Bellec A."/>
            <person name="Berard A."/>
            <person name="Berges H."/>
            <person name="Blanchet N."/>
            <person name="Boniface M.C."/>
            <person name="Brunel D."/>
            <person name="Catrice O."/>
            <person name="Chaidir N."/>
            <person name="Claudel C."/>
            <person name="Donnadieu C."/>
            <person name="Faraut T."/>
            <person name="Fievet G."/>
            <person name="Helmstetter N."/>
            <person name="King M."/>
            <person name="Knapp S.J."/>
            <person name="Lai Z."/>
            <person name="Le Paslier M.C."/>
            <person name="Lippi Y."/>
            <person name="Lorenzon L."/>
            <person name="Mandel J.R."/>
            <person name="Marage G."/>
            <person name="Marchand G."/>
            <person name="Marquand E."/>
            <person name="Bret-Mestries E."/>
            <person name="Morien E."/>
            <person name="Nambeesan S."/>
            <person name="Nguyen T."/>
            <person name="Pegot-Espagnet P."/>
            <person name="Pouilly N."/>
            <person name="Raftis F."/>
            <person name="Sallet E."/>
            <person name="Schiex T."/>
            <person name="Thomas J."/>
            <person name="Vandecasteele C."/>
            <person name="Vares D."/>
            <person name="Vear F."/>
            <person name="Vautrin S."/>
            <person name="Crespi M."/>
            <person name="Mangin B."/>
            <person name="Burke J.M."/>
            <person name="Salse J."/>
            <person name="Munos S."/>
            <person name="Vincourt P."/>
            <person name="Rieseberg L.H."/>
            <person name="Langlade N.B."/>
        </authorList>
    </citation>
    <scope>NUCLEOTIDE SEQUENCE</scope>
    <source>
        <tissue evidence="5">Leaves</tissue>
    </source>
</reference>
<name>A0A9K3NDK8_HELAN</name>